<dbReference type="InterPro" id="IPR009758">
    <property type="entry name" value="DUF1326"/>
</dbReference>
<reference evidence="1 2" key="1">
    <citation type="submission" date="2020-07" db="EMBL/GenBank/DDBJ databases">
        <title>Sequencing the genomes of 1000 actinobacteria strains.</title>
        <authorList>
            <person name="Klenk H.-P."/>
        </authorList>
    </citation>
    <scope>NUCLEOTIDE SEQUENCE [LARGE SCALE GENOMIC DNA]</scope>
    <source>
        <strain evidence="1 2">DSM 44442</strain>
    </source>
</reference>
<dbReference type="Proteomes" id="UP000572051">
    <property type="component" value="Unassembled WGS sequence"/>
</dbReference>
<comment type="caution">
    <text evidence="1">The sequence shown here is derived from an EMBL/GenBank/DDBJ whole genome shotgun (WGS) entry which is preliminary data.</text>
</comment>
<proteinExistence type="predicted"/>
<keyword evidence="2" id="KW-1185">Reference proteome</keyword>
<dbReference type="Pfam" id="PF07040">
    <property type="entry name" value="DUF1326"/>
    <property type="match status" value="1"/>
</dbReference>
<gene>
    <name evidence="1" type="ORF">HNR10_003642</name>
</gene>
<evidence type="ECO:0008006" key="3">
    <source>
        <dbReference type="Google" id="ProtNLM"/>
    </source>
</evidence>
<evidence type="ECO:0000313" key="2">
    <source>
        <dbReference type="Proteomes" id="UP000572051"/>
    </source>
</evidence>
<dbReference type="AlphaFoldDB" id="A0A7Z0JB23"/>
<name>A0A7Z0JB23_9ACTN</name>
<accession>A0A7Z0JB23</accession>
<evidence type="ECO:0000313" key="1">
    <source>
        <dbReference type="EMBL" id="NYJ35761.1"/>
    </source>
</evidence>
<organism evidence="1 2">
    <name type="scientific">Nocardiopsis aegyptia</name>
    <dbReference type="NCBI Taxonomy" id="220378"/>
    <lineage>
        <taxon>Bacteria</taxon>
        <taxon>Bacillati</taxon>
        <taxon>Actinomycetota</taxon>
        <taxon>Actinomycetes</taxon>
        <taxon>Streptosporangiales</taxon>
        <taxon>Nocardiopsidaceae</taxon>
        <taxon>Nocardiopsis</taxon>
    </lineage>
</organism>
<dbReference type="PIRSF" id="PIRSF033303">
    <property type="entry name" value="UCP033303"/>
    <property type="match status" value="1"/>
</dbReference>
<protein>
    <recommendedName>
        <fullName evidence="3">DUF1326 domain-containing protein</fullName>
    </recommendedName>
</protein>
<dbReference type="InterPro" id="IPR014581">
    <property type="entry name" value="UCP033303"/>
</dbReference>
<sequence length="214" mass="22869">MNEVPQWSLKGDWFDVCSCDIPCPCYFAQPPTGGSCEGTLVWHVREGRYGEVVLDGLNVLALGAFTGNIWAEGTKAAMGLFFDERADQRQREAIQTIFTGGAGGWPQGFAELIGEMRGVETAPIEFEVDEDLGRWSARVPGRVEARAEALAGPTSLPGQRVQVHNPAGSEVGPGAVAAQGVAVTDTAGALAFEWDRSGKSSTHMLFDWSGPDEP</sequence>
<dbReference type="EMBL" id="JACCFS010000001">
    <property type="protein sequence ID" value="NYJ35761.1"/>
    <property type="molecule type" value="Genomic_DNA"/>
</dbReference>
<dbReference type="RefSeq" id="WP_179825124.1">
    <property type="nucleotide sequence ID" value="NZ_JACCFS010000001.1"/>
</dbReference>